<evidence type="ECO:0000313" key="9">
    <source>
        <dbReference type="Proteomes" id="UP000011083"/>
    </source>
</evidence>
<protein>
    <recommendedName>
        <fullName evidence="3">diaminopimelate epimerase</fullName>
        <ecNumber evidence="3">5.1.1.7</ecNumber>
    </recommendedName>
</protein>
<evidence type="ECO:0000256" key="6">
    <source>
        <dbReference type="ARBA" id="ARBA00023235"/>
    </source>
</evidence>
<dbReference type="Proteomes" id="UP000011083">
    <property type="component" value="Unassembled WGS sequence"/>
</dbReference>
<dbReference type="PROSITE" id="PS01326">
    <property type="entry name" value="DAP_EPIMERASE"/>
    <property type="match status" value="1"/>
</dbReference>
<name>L8HFC9_ACACF</name>
<dbReference type="GeneID" id="14924956"/>
<dbReference type="PANTHER" id="PTHR31689">
    <property type="entry name" value="DIAMINOPIMELATE EPIMERASE, CHLOROPLASTIC"/>
    <property type="match status" value="1"/>
</dbReference>
<keyword evidence="4" id="KW-0028">Amino-acid biosynthesis</keyword>
<proteinExistence type="inferred from homology"/>
<evidence type="ECO:0000313" key="8">
    <source>
        <dbReference type="EMBL" id="ELR23957.1"/>
    </source>
</evidence>
<dbReference type="SUPFAM" id="SSF54506">
    <property type="entry name" value="Diaminopimelate epimerase-like"/>
    <property type="match status" value="2"/>
</dbReference>
<comment type="catalytic activity">
    <reaction evidence="7">
        <text>(2S,6S)-2,6-diaminopimelate = meso-2,6-diaminopimelate</text>
        <dbReference type="Rhea" id="RHEA:15393"/>
        <dbReference type="ChEBI" id="CHEBI:57609"/>
        <dbReference type="ChEBI" id="CHEBI:57791"/>
        <dbReference type="EC" id="5.1.1.7"/>
    </reaction>
</comment>
<sequence>MDHRRQENREQPQAVDVPIVKMHGLGNDFVMVSEPLRDSKSYRSPPSGGHTVADVEVPPLSPLLAALAATSHTFPSYVPAASRARSVWAGGVGHVTKTLCTRRFGVGADGLTLLLPPFATLSTLPGKPAHHFRFELYNPDGSAAPMCGNALRCAAKLVWERRGQLLPDWLWAAKNEDGKNDRNVLYIETPAGTMVAHLTVTDGGAHVTAIRVDMGKPDFARSAVPCTLPSAATASLQSKDTGDLPVLEEDYVFEGVTYQFSSLVVGVPHTVVFVDDADKVPLYTLGPALEKDRSIFPQGTNVGFVQVLPANKINYWAWERGVGETLACGTGASAAAVVATVLDRVDPTKPVHAHLTGGDLTLRVDFSPTAAKEGRDRYQSVERVWMEGPADVVFDGVARVTL</sequence>
<dbReference type="GO" id="GO:0008837">
    <property type="term" value="F:diaminopimelate epimerase activity"/>
    <property type="evidence" value="ECO:0007669"/>
    <property type="project" value="UniProtKB-EC"/>
</dbReference>
<dbReference type="Pfam" id="PF01678">
    <property type="entry name" value="DAP_epimerase"/>
    <property type="match status" value="2"/>
</dbReference>
<organism evidence="8 9">
    <name type="scientific">Acanthamoeba castellanii (strain ATCC 30010 / Neff)</name>
    <dbReference type="NCBI Taxonomy" id="1257118"/>
    <lineage>
        <taxon>Eukaryota</taxon>
        <taxon>Amoebozoa</taxon>
        <taxon>Discosea</taxon>
        <taxon>Longamoebia</taxon>
        <taxon>Centramoebida</taxon>
        <taxon>Acanthamoebidae</taxon>
        <taxon>Acanthamoeba</taxon>
    </lineage>
</organism>
<dbReference type="OrthoDB" id="16842at2759"/>
<gene>
    <name evidence="8" type="ORF">ACA1_075360</name>
</gene>
<reference evidence="8 9" key="1">
    <citation type="journal article" date="2013" name="Genome Biol.">
        <title>Genome of Acanthamoeba castellanii highlights extensive lateral gene transfer and early evolution of tyrosine kinase signaling.</title>
        <authorList>
            <person name="Clarke M."/>
            <person name="Lohan A.J."/>
            <person name="Liu B."/>
            <person name="Lagkouvardos I."/>
            <person name="Roy S."/>
            <person name="Zafar N."/>
            <person name="Bertelli C."/>
            <person name="Schilde C."/>
            <person name="Kianianmomeni A."/>
            <person name="Burglin T.R."/>
            <person name="Frech C."/>
            <person name="Turcotte B."/>
            <person name="Kopec K.O."/>
            <person name="Synnott J.M."/>
            <person name="Choo C."/>
            <person name="Paponov I."/>
            <person name="Finkler A."/>
            <person name="Soon Heng Tan C."/>
            <person name="Hutchins A.P."/>
            <person name="Weinmeier T."/>
            <person name="Rattei T."/>
            <person name="Chu J.S."/>
            <person name="Gimenez G."/>
            <person name="Irimia M."/>
            <person name="Rigden D.J."/>
            <person name="Fitzpatrick D.A."/>
            <person name="Lorenzo-Morales J."/>
            <person name="Bateman A."/>
            <person name="Chiu C.H."/>
            <person name="Tang P."/>
            <person name="Hegemann P."/>
            <person name="Fromm H."/>
            <person name="Raoult D."/>
            <person name="Greub G."/>
            <person name="Miranda-Saavedra D."/>
            <person name="Chen N."/>
            <person name="Nash P."/>
            <person name="Ginger M.L."/>
            <person name="Horn M."/>
            <person name="Schaap P."/>
            <person name="Caler L."/>
            <person name="Loftus B."/>
        </authorList>
    </citation>
    <scope>NUCLEOTIDE SEQUENCE [LARGE SCALE GENOMIC DNA]</scope>
    <source>
        <strain evidence="8 9">Neff</strain>
    </source>
</reference>
<dbReference type="InterPro" id="IPR018510">
    <property type="entry name" value="DAP_epimerase_AS"/>
</dbReference>
<keyword evidence="6" id="KW-0413">Isomerase</keyword>
<keyword evidence="9" id="KW-1185">Reference proteome</keyword>
<dbReference type="HAMAP" id="MF_00197">
    <property type="entry name" value="DAP_epimerase"/>
    <property type="match status" value="1"/>
</dbReference>
<evidence type="ECO:0000256" key="3">
    <source>
        <dbReference type="ARBA" id="ARBA00013080"/>
    </source>
</evidence>
<dbReference type="EMBL" id="KB007842">
    <property type="protein sequence ID" value="ELR23957.1"/>
    <property type="molecule type" value="Genomic_DNA"/>
</dbReference>
<dbReference type="AlphaFoldDB" id="L8HFC9"/>
<dbReference type="NCBIfam" id="TIGR00652">
    <property type="entry name" value="DapF"/>
    <property type="match status" value="1"/>
</dbReference>
<dbReference type="GO" id="GO:0009089">
    <property type="term" value="P:lysine biosynthetic process via diaminopimelate"/>
    <property type="evidence" value="ECO:0007669"/>
    <property type="project" value="UniProtKB-UniPathway"/>
</dbReference>
<dbReference type="STRING" id="1257118.L8HFC9"/>
<keyword evidence="5" id="KW-0457">Lysine biosynthesis</keyword>
<accession>L8HFC9</accession>
<dbReference type="PANTHER" id="PTHR31689:SF0">
    <property type="entry name" value="DIAMINOPIMELATE EPIMERASE"/>
    <property type="match status" value="1"/>
</dbReference>
<dbReference type="OMA" id="MEIAATN"/>
<evidence type="ECO:0000256" key="7">
    <source>
        <dbReference type="ARBA" id="ARBA00051712"/>
    </source>
</evidence>
<evidence type="ECO:0000256" key="2">
    <source>
        <dbReference type="ARBA" id="ARBA00010219"/>
    </source>
</evidence>
<dbReference type="EC" id="5.1.1.7" evidence="3"/>
<evidence type="ECO:0000256" key="4">
    <source>
        <dbReference type="ARBA" id="ARBA00022605"/>
    </source>
</evidence>
<dbReference type="UniPathway" id="UPA00034">
    <property type="reaction ID" value="UER00025"/>
</dbReference>
<dbReference type="KEGG" id="acan:ACA1_075360"/>
<comment type="pathway">
    <text evidence="1">Amino-acid biosynthesis; L-lysine biosynthesis via DAP pathway; DL-2,6-diaminopimelate from LL-2,6-diaminopimelate: step 1/1.</text>
</comment>
<evidence type="ECO:0000256" key="1">
    <source>
        <dbReference type="ARBA" id="ARBA00005196"/>
    </source>
</evidence>
<dbReference type="VEuPathDB" id="AmoebaDB:ACA1_075360"/>
<dbReference type="GO" id="GO:0005829">
    <property type="term" value="C:cytosol"/>
    <property type="evidence" value="ECO:0007669"/>
    <property type="project" value="TreeGrafter"/>
</dbReference>
<evidence type="ECO:0000256" key="5">
    <source>
        <dbReference type="ARBA" id="ARBA00023154"/>
    </source>
</evidence>
<dbReference type="RefSeq" id="XP_004353485.1">
    <property type="nucleotide sequence ID" value="XM_004353433.1"/>
</dbReference>
<dbReference type="Gene3D" id="3.10.310.10">
    <property type="entry name" value="Diaminopimelate Epimerase, Chain A, domain 1"/>
    <property type="match status" value="2"/>
</dbReference>
<dbReference type="InterPro" id="IPR001653">
    <property type="entry name" value="DAP_epimerase_DapF"/>
</dbReference>
<comment type="similarity">
    <text evidence="2">Belongs to the diaminopimelate epimerase family.</text>
</comment>